<dbReference type="AlphaFoldDB" id="A0A1H0A362"/>
<feature type="signal peptide" evidence="1">
    <location>
        <begin position="1"/>
        <end position="23"/>
    </location>
</feature>
<organism evidence="3 4">
    <name type="scientific">Lachnospira pectinoschiza</name>
    <dbReference type="NCBI Taxonomy" id="28052"/>
    <lineage>
        <taxon>Bacteria</taxon>
        <taxon>Bacillati</taxon>
        <taxon>Bacillota</taxon>
        <taxon>Clostridia</taxon>
        <taxon>Lachnospirales</taxon>
        <taxon>Lachnospiraceae</taxon>
        <taxon>Lachnospira</taxon>
    </lineage>
</organism>
<proteinExistence type="predicted"/>
<protein>
    <recommendedName>
        <fullName evidence="2">Cyclophilin-like domain-containing protein</fullName>
    </recommendedName>
</protein>
<sequence>MKNLRTYLMLSAFLIILSLVTTACGQKNVTESQASEEVNGLPLSNMVVSVTCGEKEATFQLYDTKAAKELYDQLPLTLELSNFRDAQWMFYPPEKLAVTDAESYHDGKKGELSYYEPWGDVFMLYEDFYAGDEMHRLGVALSGVNNIEGMSGEITIQAVEEESFAAEKVTEKESSVKQIKVTANGNTIIYELNGSPAANDLYDQLPLTIEVQNYSTDEKIYYPPKELNTSDTPLADSEAGSLAYYAPWGDVVMFYRDFGSASGLYELGSVIAGEEYIKELSGTITIEKVE</sequence>
<accession>A0A1H0A362</accession>
<dbReference type="Gene3D" id="2.40.100.20">
    <property type="match status" value="2"/>
</dbReference>
<dbReference type="Pfam" id="PF18050">
    <property type="entry name" value="Cyclophil_like2"/>
    <property type="match status" value="2"/>
</dbReference>
<keyword evidence="4" id="KW-1185">Reference proteome</keyword>
<dbReference type="EMBL" id="FNHZ01000010">
    <property type="protein sequence ID" value="SDN27827.1"/>
    <property type="molecule type" value="Genomic_DNA"/>
</dbReference>
<feature type="domain" description="Cyclophilin-like" evidence="2">
    <location>
        <begin position="181"/>
        <end position="286"/>
    </location>
</feature>
<keyword evidence="1" id="KW-0732">Signal</keyword>
<gene>
    <name evidence="3" type="ORF">SAMN05216544_2315</name>
</gene>
<evidence type="ECO:0000259" key="2">
    <source>
        <dbReference type="Pfam" id="PF18050"/>
    </source>
</evidence>
<evidence type="ECO:0000256" key="1">
    <source>
        <dbReference type="SAM" id="SignalP"/>
    </source>
</evidence>
<feature type="domain" description="Cyclophilin-like" evidence="2">
    <location>
        <begin position="51"/>
        <end position="156"/>
    </location>
</feature>
<evidence type="ECO:0000313" key="4">
    <source>
        <dbReference type="Proteomes" id="UP000187651"/>
    </source>
</evidence>
<dbReference type="Proteomes" id="UP000187651">
    <property type="component" value="Unassembled WGS sequence"/>
</dbReference>
<reference evidence="4" key="1">
    <citation type="submission" date="2016-10" db="EMBL/GenBank/DDBJ databases">
        <authorList>
            <person name="Varghese N."/>
            <person name="Submissions S."/>
        </authorList>
    </citation>
    <scope>NUCLEOTIDE SEQUENCE [LARGE SCALE GENOMIC DNA]</scope>
    <source>
        <strain evidence="4">M83</strain>
    </source>
</reference>
<dbReference type="InterPro" id="IPR041183">
    <property type="entry name" value="Cyclophilin-like"/>
</dbReference>
<feature type="chain" id="PRO_5039450128" description="Cyclophilin-like domain-containing protein" evidence="1">
    <location>
        <begin position="24"/>
        <end position="290"/>
    </location>
</feature>
<dbReference type="SUPFAM" id="SSF50891">
    <property type="entry name" value="Cyclophilin-like"/>
    <property type="match status" value="2"/>
</dbReference>
<evidence type="ECO:0000313" key="3">
    <source>
        <dbReference type="EMBL" id="SDN27827.1"/>
    </source>
</evidence>
<dbReference type="InterPro" id="IPR029000">
    <property type="entry name" value="Cyclophilin-like_dom_sf"/>
</dbReference>
<name>A0A1H0A362_9FIRM</name>
<dbReference type="PROSITE" id="PS51257">
    <property type="entry name" value="PROKAR_LIPOPROTEIN"/>
    <property type="match status" value="1"/>
</dbReference>